<feature type="domain" description="Inhibitor I9" evidence="12">
    <location>
        <begin position="50"/>
        <end position="127"/>
    </location>
</feature>
<evidence type="ECO:0000256" key="2">
    <source>
        <dbReference type="ARBA" id="ARBA00011073"/>
    </source>
</evidence>
<dbReference type="GO" id="GO:0006508">
    <property type="term" value="P:proteolysis"/>
    <property type="evidence" value="ECO:0007669"/>
    <property type="project" value="UniProtKB-KW"/>
</dbReference>
<keyword evidence="4" id="KW-0732">Signal</keyword>
<dbReference type="InterPro" id="IPR034197">
    <property type="entry name" value="Peptidases_S8_3"/>
</dbReference>
<dbReference type="Gramene" id="ERN19444">
    <property type="protein sequence ID" value="ERN19444"/>
    <property type="gene ID" value="AMTR_s00069p00178740"/>
</dbReference>
<evidence type="ECO:0000256" key="1">
    <source>
        <dbReference type="ARBA" id="ARBA00004613"/>
    </source>
</evidence>
<dbReference type="FunFam" id="3.40.50.200:FF:000006">
    <property type="entry name" value="Subtilisin-like protease SBT1.5"/>
    <property type="match status" value="1"/>
</dbReference>
<reference evidence="15" key="1">
    <citation type="journal article" date="2013" name="Science">
        <title>The Amborella genome and the evolution of flowering plants.</title>
        <authorList>
            <consortium name="Amborella Genome Project"/>
        </authorList>
    </citation>
    <scope>NUCLEOTIDE SEQUENCE [LARGE SCALE GENOMIC DNA]</scope>
</reference>
<evidence type="ECO:0008006" key="16">
    <source>
        <dbReference type="Google" id="ProtNLM"/>
    </source>
</evidence>
<keyword evidence="3 9" id="KW-0645">Protease</keyword>
<evidence type="ECO:0000256" key="7">
    <source>
        <dbReference type="ARBA" id="ARBA00023180"/>
    </source>
</evidence>
<proteinExistence type="inferred from homology"/>
<evidence type="ECO:0000256" key="3">
    <source>
        <dbReference type="ARBA" id="ARBA00022670"/>
    </source>
</evidence>
<evidence type="ECO:0000259" key="10">
    <source>
        <dbReference type="Pfam" id="PF00082"/>
    </source>
</evidence>
<dbReference type="PRINTS" id="PR00723">
    <property type="entry name" value="SUBTILISIN"/>
</dbReference>
<dbReference type="EMBL" id="KI392069">
    <property type="protein sequence ID" value="ERN19444.1"/>
    <property type="molecule type" value="Genomic_DNA"/>
</dbReference>
<dbReference type="CDD" id="cd02120">
    <property type="entry name" value="PA_subtilisin_like"/>
    <property type="match status" value="1"/>
</dbReference>
<feature type="active site" description="Charge relay system" evidence="8 9">
    <location>
        <position position="228"/>
    </location>
</feature>
<protein>
    <recommendedName>
        <fullName evidence="16">Subtilisin-like protease SBT1.2</fullName>
    </recommendedName>
</protein>
<dbReference type="MEROPS" id="S08.006"/>
<dbReference type="Pfam" id="PF05922">
    <property type="entry name" value="Inhibitor_I9"/>
    <property type="match status" value="1"/>
</dbReference>
<dbReference type="InterPro" id="IPR023827">
    <property type="entry name" value="Peptidase_S8_Asp-AS"/>
</dbReference>
<feature type="domain" description="Subtilisin-like protease fibronectin type-III" evidence="13">
    <location>
        <begin position="664"/>
        <end position="764"/>
    </location>
</feature>
<comment type="subcellular location">
    <subcellularLocation>
        <location evidence="1">Secreted</location>
    </subcellularLocation>
</comment>
<evidence type="ECO:0000259" key="11">
    <source>
        <dbReference type="Pfam" id="PF02225"/>
    </source>
</evidence>
<dbReference type="InterPro" id="IPR041469">
    <property type="entry name" value="Subtilisin-like_FN3"/>
</dbReference>
<dbReference type="Pfam" id="PF00082">
    <property type="entry name" value="Peptidase_S8"/>
    <property type="match status" value="1"/>
</dbReference>
<evidence type="ECO:0000313" key="15">
    <source>
        <dbReference type="Proteomes" id="UP000017836"/>
    </source>
</evidence>
<feature type="active site" description="Charge relay system" evidence="8 9">
    <location>
        <position position="163"/>
    </location>
</feature>
<organism evidence="14 15">
    <name type="scientific">Amborella trichopoda</name>
    <dbReference type="NCBI Taxonomy" id="13333"/>
    <lineage>
        <taxon>Eukaryota</taxon>
        <taxon>Viridiplantae</taxon>
        <taxon>Streptophyta</taxon>
        <taxon>Embryophyta</taxon>
        <taxon>Tracheophyta</taxon>
        <taxon>Spermatophyta</taxon>
        <taxon>Magnoliopsida</taxon>
        <taxon>Amborellales</taxon>
        <taxon>Amborellaceae</taxon>
        <taxon>Amborella</taxon>
    </lineage>
</organism>
<evidence type="ECO:0000259" key="12">
    <source>
        <dbReference type="Pfam" id="PF05922"/>
    </source>
</evidence>
<evidence type="ECO:0000256" key="9">
    <source>
        <dbReference type="PROSITE-ProRule" id="PRU01240"/>
    </source>
</evidence>
<dbReference type="InterPro" id="IPR015500">
    <property type="entry name" value="Peptidase_S8_subtilisin-rel"/>
</dbReference>
<dbReference type="SUPFAM" id="SSF52743">
    <property type="entry name" value="Subtilisin-like"/>
    <property type="match status" value="1"/>
</dbReference>
<dbReference type="InterPro" id="IPR000209">
    <property type="entry name" value="Peptidase_S8/S53_dom"/>
</dbReference>
<dbReference type="GO" id="GO:0004252">
    <property type="term" value="F:serine-type endopeptidase activity"/>
    <property type="evidence" value="ECO:0000318"/>
    <property type="project" value="GO_Central"/>
</dbReference>
<dbReference type="Pfam" id="PF17766">
    <property type="entry name" value="fn3_6"/>
    <property type="match status" value="1"/>
</dbReference>
<dbReference type="GO" id="GO:0005576">
    <property type="term" value="C:extracellular region"/>
    <property type="evidence" value="ECO:0000318"/>
    <property type="project" value="GO_Central"/>
</dbReference>
<dbReference type="eggNOG" id="ENOG502QPQR">
    <property type="taxonomic scope" value="Eukaryota"/>
</dbReference>
<feature type="domain" description="Peptidase S8/S53" evidence="10">
    <location>
        <begin position="154"/>
        <end position="595"/>
    </location>
</feature>
<evidence type="ECO:0000259" key="13">
    <source>
        <dbReference type="Pfam" id="PF17766"/>
    </source>
</evidence>
<dbReference type="HOGENOM" id="CLU_000625_4_6_1"/>
<dbReference type="FunFam" id="3.50.30.30:FF:000005">
    <property type="entry name" value="subtilisin-like protease SBT1.5"/>
    <property type="match status" value="1"/>
</dbReference>
<evidence type="ECO:0000313" key="14">
    <source>
        <dbReference type="EMBL" id="ERN19444.1"/>
    </source>
</evidence>
<dbReference type="PROSITE" id="PS51892">
    <property type="entry name" value="SUBTILASE"/>
    <property type="match status" value="1"/>
</dbReference>
<dbReference type="PROSITE" id="PS51257">
    <property type="entry name" value="PROKAR_LIPOPROTEIN"/>
    <property type="match status" value="1"/>
</dbReference>
<dbReference type="OMA" id="HWTHTAS"/>
<dbReference type="PANTHER" id="PTHR10795">
    <property type="entry name" value="PROPROTEIN CONVERTASE SUBTILISIN/KEXIN"/>
    <property type="match status" value="1"/>
</dbReference>
<dbReference type="Gene3D" id="3.40.50.200">
    <property type="entry name" value="Peptidase S8/S53 domain"/>
    <property type="match status" value="1"/>
</dbReference>
<dbReference type="PROSITE" id="PS00136">
    <property type="entry name" value="SUBTILASE_ASP"/>
    <property type="match status" value="1"/>
</dbReference>
<accession>U5DAB2</accession>
<dbReference type="InterPro" id="IPR010259">
    <property type="entry name" value="S8pro/Inhibitor_I9"/>
</dbReference>
<evidence type="ECO:0000256" key="4">
    <source>
        <dbReference type="ARBA" id="ARBA00022729"/>
    </source>
</evidence>
<sequence length="773" mass="82044">MCQRNGAALKRTTSIFFFLCAMALVHGFSFACASRLHRPSALAAESELRTYIVHVRLPELGFQSLMDRESYYRSFLPNALTESSSADERMIYAYSEVIKGFAAKLSPEEVEAMKAKDGFLHAYPDVLLYPQTTYTPKFLGLNPNSGVWPESGFGNGTIIGLLDSGIWPEHPSLNASGMPPPPKKWKGTCVDYGEDFNASHCSNKLIGARAYNSGDLGGHLSPRDNEGHGTHTSTTAAGWFVPGAQVLGNAQGTATGMAPHAHLAIYRVCYPTGCAGSDILAGIDQAVQDGVDVISVSLGGLQSEPFINDPLAIGAFHAMRNGIFVSCSAGNQGPGHGSVANEAPWYLSVGASTVDRAIRANTKLGNGDTFMGQSGYQPKGFGPTPLPLVYPGDICAEGALNEDKVAGKVVLCDGGSISRVRKGMAVLKAGGAAMILLNNEGSVLPLIAEAHVLPASEISFEDGEKIKAYINSTKNPTATILFKGTVFGDTAAPEVAGFSSRGPSIQSFGILKPDIIGPGVDILAAWPLNASISDIPGDTRRVKFNMISGTSMSAPHLSGLAAVLKSAHPNWSPAAIKSAMMTTAYVLNTKGKPITDQTHGPADVFAIGAGHVNITRAAHPGLVYDLTADDYIPYLCGLYTEQEVQAIAGSTAHCSNETTILEGELNYPSFSVVFKSEGPSSFSFKRTVTNVGDANSSYHVEVAQPDGVNIEVQPNNLHFTKVNEKKSFQVVFTLKISVPSDLSISQGHIKWISGSKYQVRSPISFLMHPPSQR</sequence>
<dbReference type="Pfam" id="PF02225">
    <property type="entry name" value="PA"/>
    <property type="match status" value="1"/>
</dbReference>
<dbReference type="Gene3D" id="2.60.40.2310">
    <property type="match status" value="1"/>
</dbReference>
<dbReference type="AlphaFoldDB" id="U5DAB2"/>
<gene>
    <name evidence="14" type="ORF">AMTR_s00069p00178740</name>
</gene>
<dbReference type="InterPro" id="IPR037045">
    <property type="entry name" value="S8pro/Inhibitor_I9_sf"/>
</dbReference>
<dbReference type="InterPro" id="IPR003137">
    <property type="entry name" value="PA_domain"/>
</dbReference>
<keyword evidence="5 9" id="KW-0378">Hydrolase</keyword>
<dbReference type="Proteomes" id="UP000017836">
    <property type="component" value="Unassembled WGS sequence"/>
</dbReference>
<keyword evidence="6 9" id="KW-0720">Serine protease</keyword>
<keyword evidence="15" id="KW-1185">Reference proteome</keyword>
<dbReference type="InterPro" id="IPR045051">
    <property type="entry name" value="SBT"/>
</dbReference>
<feature type="domain" description="PA" evidence="11">
    <location>
        <begin position="387"/>
        <end position="466"/>
    </location>
</feature>
<evidence type="ECO:0000256" key="6">
    <source>
        <dbReference type="ARBA" id="ARBA00022825"/>
    </source>
</evidence>
<name>U5DAB2_AMBTC</name>
<comment type="similarity">
    <text evidence="2 9">Belongs to the peptidase S8 family.</text>
</comment>
<feature type="active site" description="Charge relay system" evidence="8 9">
    <location>
        <position position="551"/>
    </location>
</feature>
<dbReference type="Gene3D" id="3.50.30.30">
    <property type="match status" value="1"/>
</dbReference>
<dbReference type="InterPro" id="IPR036852">
    <property type="entry name" value="Peptidase_S8/S53_dom_sf"/>
</dbReference>
<dbReference type="CDD" id="cd04852">
    <property type="entry name" value="Peptidases_S8_3"/>
    <property type="match status" value="1"/>
</dbReference>
<dbReference type="Gene3D" id="3.30.70.80">
    <property type="entry name" value="Peptidase S8 propeptide/proteinase inhibitor I9"/>
    <property type="match status" value="1"/>
</dbReference>
<evidence type="ECO:0000256" key="5">
    <source>
        <dbReference type="ARBA" id="ARBA00022801"/>
    </source>
</evidence>
<keyword evidence="7" id="KW-0325">Glycoprotein</keyword>
<evidence type="ECO:0000256" key="8">
    <source>
        <dbReference type="PIRSR" id="PIRSR615500-1"/>
    </source>
</evidence>